<dbReference type="InterPro" id="IPR023401">
    <property type="entry name" value="ODC_N"/>
</dbReference>
<dbReference type="PANTHER" id="PTHR13812:SF19">
    <property type="entry name" value="KETIMINE REDUCTASE MU-CRYSTALLIN"/>
    <property type="match status" value="1"/>
</dbReference>
<dbReference type="Gene3D" id="3.30.1780.10">
    <property type="entry name" value="ornithine cyclodeaminase, domain 1"/>
    <property type="match status" value="1"/>
</dbReference>
<reference evidence="1 2" key="1">
    <citation type="submission" date="2024-03" db="EMBL/GenBank/DDBJ databases">
        <title>Human intestinal bacterial collection.</title>
        <authorList>
            <person name="Pauvert C."/>
            <person name="Hitch T.C.A."/>
            <person name="Clavel T."/>
        </authorList>
    </citation>
    <scope>NUCLEOTIDE SEQUENCE [LARGE SCALE GENOMIC DNA]</scope>
    <source>
        <strain evidence="1 2">CLA-SR-H025</strain>
    </source>
</reference>
<dbReference type="Gene3D" id="3.40.50.720">
    <property type="entry name" value="NAD(P)-binding Rossmann-like Domain"/>
    <property type="match status" value="1"/>
</dbReference>
<name>A0ABV1CF72_9FIRM</name>
<dbReference type="NCBIfam" id="NF004848">
    <property type="entry name" value="PRK06199.1"/>
    <property type="match status" value="1"/>
</dbReference>
<dbReference type="Proteomes" id="UP001447979">
    <property type="component" value="Unassembled WGS sequence"/>
</dbReference>
<gene>
    <name evidence="1" type="ORF">WMO19_07565</name>
</gene>
<keyword evidence="2" id="KW-1185">Reference proteome</keyword>
<evidence type="ECO:0000313" key="1">
    <source>
        <dbReference type="EMBL" id="MEQ2401465.1"/>
    </source>
</evidence>
<accession>A0ABV1CF72</accession>
<dbReference type="EMBL" id="JBBMFO010000024">
    <property type="protein sequence ID" value="MEQ2401465.1"/>
    <property type="molecule type" value="Genomic_DNA"/>
</dbReference>
<dbReference type="InterPro" id="IPR003462">
    <property type="entry name" value="ODC_Mu_crystall"/>
</dbReference>
<dbReference type="SUPFAM" id="SSF51735">
    <property type="entry name" value="NAD(P)-binding Rossmann-fold domains"/>
    <property type="match status" value="1"/>
</dbReference>
<dbReference type="RefSeq" id="WP_349171132.1">
    <property type="nucleotide sequence ID" value="NZ_JBBMFO010000024.1"/>
</dbReference>
<comment type="caution">
    <text evidence="1">The sequence shown here is derived from an EMBL/GenBank/DDBJ whole genome shotgun (WGS) entry which is preliminary data.</text>
</comment>
<evidence type="ECO:0000313" key="2">
    <source>
        <dbReference type="Proteomes" id="UP001447979"/>
    </source>
</evidence>
<dbReference type="PIRSF" id="PIRSF001439">
    <property type="entry name" value="CryM"/>
    <property type="match status" value="1"/>
</dbReference>
<protein>
    <submittedName>
        <fullName evidence="1">Tyramine oxidase subunit B</fullName>
    </submittedName>
</protein>
<dbReference type="Pfam" id="PF02423">
    <property type="entry name" value="OCD_Mu_crystall"/>
    <property type="match status" value="1"/>
</dbReference>
<organism evidence="1 2">
    <name type="scientific">Peptoniphilus hominis</name>
    <name type="common">ex Hitch et al. 2025</name>
    <dbReference type="NCBI Taxonomy" id="3133174"/>
    <lineage>
        <taxon>Bacteria</taxon>
        <taxon>Bacillati</taxon>
        <taxon>Bacillota</taxon>
        <taxon>Tissierellia</taxon>
        <taxon>Tissierellales</taxon>
        <taxon>Peptoniphilaceae</taxon>
        <taxon>Peptoniphilus</taxon>
    </lineage>
</organism>
<dbReference type="PANTHER" id="PTHR13812">
    <property type="entry name" value="KETIMINE REDUCTASE MU-CRYSTALLIN"/>
    <property type="match status" value="1"/>
</dbReference>
<sequence length="373" mass="41317">MTARVEFLYLSEEDMIKAGVQDISSCIDIIDEVYKIIGQGDYLMGGVNGNSHGVKLQFPKESKFKNMPLDGPDRRFMAMVAYLGGRFGICGEKWYGSNVDNIEKGLPRSILMVVLNDAITGAPLAIMSANLISSMRTGASPAVGVRHLGNKDSTRLAAIGAGPISRACIRSILTESKSITELVIYDLFEDKSKHLIEQMEKEFGVKGIVAKSTEEALKESDIISVAASRLRPVNINPEFLKEGALILQTGGMTAPDDYWLNSDIVLDNPLMHKAYMEDAKRTGDAENTYKEIMGGNIYSLVDRKELPDLNEFKTLGEIALKEETYTRNKKRFTHFISGGQAVFDLGWSFEIYKRALEKNIGQKLLLWDKPAGV</sequence>
<dbReference type="InterPro" id="IPR036291">
    <property type="entry name" value="NAD(P)-bd_dom_sf"/>
</dbReference>
<proteinExistence type="predicted"/>